<protein>
    <submittedName>
        <fullName evidence="2">Dihydrofolate reductase family protein</fullName>
    </submittedName>
</protein>
<accession>A0ABT1NMC0</accession>
<dbReference type="Gene3D" id="3.40.430.10">
    <property type="entry name" value="Dihydrofolate Reductase, subunit A"/>
    <property type="match status" value="1"/>
</dbReference>
<feature type="domain" description="Bacterial bifunctional deaminase-reductase C-terminal" evidence="1">
    <location>
        <begin position="70"/>
        <end position="166"/>
    </location>
</feature>
<evidence type="ECO:0000259" key="1">
    <source>
        <dbReference type="Pfam" id="PF01872"/>
    </source>
</evidence>
<comment type="caution">
    <text evidence="2">The sequence shown here is derived from an EMBL/GenBank/DDBJ whole genome shotgun (WGS) entry which is preliminary data.</text>
</comment>
<keyword evidence="3" id="KW-1185">Reference proteome</keyword>
<evidence type="ECO:0000313" key="3">
    <source>
        <dbReference type="Proteomes" id="UP001206924"/>
    </source>
</evidence>
<dbReference type="PANTHER" id="PTHR38011:SF11">
    <property type="entry name" value="2,5-DIAMINO-6-RIBOSYLAMINO-4(3H)-PYRIMIDINONE 5'-PHOSPHATE REDUCTASE"/>
    <property type="match status" value="1"/>
</dbReference>
<dbReference type="EMBL" id="JANFLP010000001">
    <property type="protein sequence ID" value="MCQ1948868.1"/>
    <property type="molecule type" value="Genomic_DNA"/>
</dbReference>
<dbReference type="InterPro" id="IPR024072">
    <property type="entry name" value="DHFR-like_dom_sf"/>
</dbReference>
<name>A0ABT1NMC0_9MICC</name>
<sequence length="180" mass="19805">MPKVIYYVASSLDGFIATDDDRLDWLLQFGFEAFQDHYDRFMADVGAVVMGAETYRWVRAEQPESWEYTQPCWVLTHGEESAPAQGDVRFASGDVRKVFEAARDAAGEGNIWVVGGGNVAAQFAEAGLLDELWVTYMPVALGSGRRLLPVSGPTAPMRMIASTQFDGGAAELRYAVAKKR</sequence>
<proteinExistence type="predicted"/>
<gene>
    <name evidence="2" type="ORF">NNX28_02865</name>
</gene>
<dbReference type="RefSeq" id="WP_255864752.1">
    <property type="nucleotide sequence ID" value="NZ_CP104263.1"/>
</dbReference>
<evidence type="ECO:0000313" key="2">
    <source>
        <dbReference type="EMBL" id="MCQ1948868.1"/>
    </source>
</evidence>
<dbReference type="Pfam" id="PF01872">
    <property type="entry name" value="RibD_C"/>
    <property type="match status" value="1"/>
</dbReference>
<dbReference type="InterPro" id="IPR050765">
    <property type="entry name" value="Riboflavin_Biosynth_HTPR"/>
</dbReference>
<dbReference type="PANTHER" id="PTHR38011">
    <property type="entry name" value="DIHYDROFOLATE REDUCTASE FAMILY PROTEIN (AFU_ORTHOLOGUE AFUA_8G06820)"/>
    <property type="match status" value="1"/>
</dbReference>
<dbReference type="InterPro" id="IPR002734">
    <property type="entry name" value="RibDG_C"/>
</dbReference>
<reference evidence="2 3" key="1">
    <citation type="submission" date="2022-07" db="EMBL/GenBank/DDBJ databases">
        <title>Novel species in genus Arthrobacter.</title>
        <authorList>
            <person name="Liu Y."/>
        </authorList>
    </citation>
    <scope>NUCLEOTIDE SEQUENCE [LARGE SCALE GENOMIC DNA]</scope>
    <source>
        <strain evidence="3">zg-Y859</strain>
    </source>
</reference>
<dbReference type="Proteomes" id="UP001206924">
    <property type="component" value="Unassembled WGS sequence"/>
</dbReference>
<organism evidence="2 3">
    <name type="scientific">Arthrobacter jinronghuae</name>
    <dbReference type="NCBI Taxonomy" id="2964609"/>
    <lineage>
        <taxon>Bacteria</taxon>
        <taxon>Bacillati</taxon>
        <taxon>Actinomycetota</taxon>
        <taxon>Actinomycetes</taxon>
        <taxon>Micrococcales</taxon>
        <taxon>Micrococcaceae</taxon>
        <taxon>Arthrobacter</taxon>
    </lineage>
</organism>
<dbReference type="SUPFAM" id="SSF53597">
    <property type="entry name" value="Dihydrofolate reductase-like"/>
    <property type="match status" value="1"/>
</dbReference>